<reference evidence="2 3" key="1">
    <citation type="journal article" date="2019" name="Int. J. Syst. Evol. Microbiol.">
        <title>The Global Catalogue of Microorganisms (GCM) 10K type strain sequencing project: providing services to taxonomists for standard genome sequencing and annotation.</title>
        <authorList>
            <consortium name="The Broad Institute Genomics Platform"/>
            <consortium name="The Broad Institute Genome Sequencing Center for Infectious Disease"/>
            <person name="Wu L."/>
            <person name="Ma J."/>
        </authorList>
    </citation>
    <scope>NUCLEOTIDE SEQUENCE [LARGE SCALE GENOMIC DNA]</scope>
    <source>
        <strain evidence="2 3">SKJ47</strain>
    </source>
</reference>
<keyword evidence="1" id="KW-0812">Transmembrane</keyword>
<gene>
    <name evidence="2" type="ORF">ACFQE9_09465</name>
</gene>
<evidence type="ECO:0000313" key="2">
    <source>
        <dbReference type="EMBL" id="MFC6892830.1"/>
    </source>
</evidence>
<feature type="transmembrane region" description="Helical" evidence="1">
    <location>
        <begin position="33"/>
        <end position="53"/>
    </location>
</feature>
<dbReference type="RefSeq" id="WP_379743775.1">
    <property type="nucleotide sequence ID" value="NZ_JBHSVN010000001.1"/>
</dbReference>
<dbReference type="AlphaFoldDB" id="A0ABD5UWL0"/>
<name>A0ABD5UWL0_9EURY</name>
<sequence>MPFGIDNVLKMAPPMLFWPAVVASLLWVELGEFIYIASFFGLVVTGGISYVCARRVREYHERGKYKMFGNINLDLMYEWKFRMFIEEYSPLAAASLPKTSGPLVIAFISLSITFL</sequence>
<dbReference type="EMBL" id="JBHSXL010000009">
    <property type="protein sequence ID" value="MFC6892830.1"/>
    <property type="molecule type" value="Genomic_DNA"/>
</dbReference>
<dbReference type="Proteomes" id="UP001596296">
    <property type="component" value="Unassembled WGS sequence"/>
</dbReference>
<proteinExistence type="predicted"/>
<evidence type="ECO:0000256" key="1">
    <source>
        <dbReference type="SAM" id="Phobius"/>
    </source>
</evidence>
<evidence type="ECO:0000313" key="3">
    <source>
        <dbReference type="Proteomes" id="UP001596296"/>
    </source>
</evidence>
<keyword evidence="3" id="KW-1185">Reference proteome</keyword>
<keyword evidence="1" id="KW-0472">Membrane</keyword>
<comment type="caution">
    <text evidence="2">The sequence shown here is derived from an EMBL/GenBank/DDBJ whole genome shotgun (WGS) entry which is preliminary data.</text>
</comment>
<accession>A0ABD5UWL0</accession>
<keyword evidence="1" id="KW-1133">Transmembrane helix</keyword>
<protein>
    <submittedName>
        <fullName evidence="2">Uncharacterized protein</fullName>
    </submittedName>
</protein>
<organism evidence="2 3">
    <name type="scientific">Halopenitus salinus</name>
    <dbReference type="NCBI Taxonomy" id="1198295"/>
    <lineage>
        <taxon>Archaea</taxon>
        <taxon>Methanobacteriati</taxon>
        <taxon>Methanobacteriota</taxon>
        <taxon>Stenosarchaea group</taxon>
        <taxon>Halobacteria</taxon>
        <taxon>Halobacteriales</taxon>
        <taxon>Haloferacaceae</taxon>
        <taxon>Halopenitus</taxon>
    </lineage>
</organism>